<dbReference type="Gene3D" id="1.10.390.30">
    <property type="entry name" value="Peptidase M60, enhancin-like domain 3"/>
    <property type="match status" value="1"/>
</dbReference>
<dbReference type="Pfam" id="PF17291">
    <property type="entry name" value="M60-like_N"/>
    <property type="match status" value="1"/>
</dbReference>
<dbReference type="GO" id="GO:0005886">
    <property type="term" value="C:plasma membrane"/>
    <property type="evidence" value="ECO:0007669"/>
    <property type="project" value="TreeGrafter"/>
</dbReference>
<dbReference type="Pfam" id="PF13402">
    <property type="entry name" value="Peptidase_M60"/>
    <property type="match status" value="1"/>
</dbReference>
<dbReference type="Ensembl" id="ENSNMLT00000038105.1">
    <property type="protein sequence ID" value="ENSNMLP00000034215.1"/>
    <property type="gene ID" value="ENSNMLG00000021322.1"/>
</dbReference>
<comment type="similarity">
    <text evidence="1">Belongs to the TCAF family.</text>
</comment>
<dbReference type="SUPFAM" id="SSF52317">
    <property type="entry name" value="Class I glutamine amidotransferase-like"/>
    <property type="match status" value="1"/>
</dbReference>
<protein>
    <recommendedName>
        <fullName evidence="2">Peptidase M60 domain-containing protein</fullName>
    </recommendedName>
</protein>
<dbReference type="PROSITE" id="PS51723">
    <property type="entry name" value="PEPTIDASE_M60"/>
    <property type="match status" value="1"/>
</dbReference>
<dbReference type="Gene3D" id="3.40.390.80">
    <property type="entry name" value="Peptidase M60, enhancin-like domain 2"/>
    <property type="match status" value="1"/>
</dbReference>
<dbReference type="GO" id="GO:0090314">
    <property type="term" value="P:positive regulation of protein targeting to membrane"/>
    <property type="evidence" value="ECO:0007669"/>
    <property type="project" value="TreeGrafter"/>
</dbReference>
<feature type="domain" description="Peptidase M60" evidence="2">
    <location>
        <begin position="523"/>
        <end position="813"/>
    </location>
</feature>
<dbReference type="InterPro" id="IPR031161">
    <property type="entry name" value="Peptidase_M60_dom"/>
</dbReference>
<dbReference type="InterPro" id="IPR029062">
    <property type="entry name" value="Class_I_gatase-like"/>
</dbReference>
<keyword evidence="4" id="KW-1185">Reference proteome</keyword>
<dbReference type="PANTHER" id="PTHR15730:SF5">
    <property type="entry name" value="SI:CH211-210B2.2-RELATED"/>
    <property type="match status" value="1"/>
</dbReference>
<name>A0A8C6UCA9_9GOBI</name>
<evidence type="ECO:0000256" key="1">
    <source>
        <dbReference type="ARBA" id="ARBA00009770"/>
    </source>
</evidence>
<evidence type="ECO:0000313" key="4">
    <source>
        <dbReference type="Proteomes" id="UP000694523"/>
    </source>
</evidence>
<proteinExistence type="inferred from homology"/>
<dbReference type="PANTHER" id="PTHR15730">
    <property type="entry name" value="EXPERIMENTAL AUTOIMMUNE PROSTATITIS ANTIGEN 2-RELATED"/>
    <property type="match status" value="1"/>
</dbReference>
<dbReference type="AlphaFoldDB" id="A0A8C6UCA9"/>
<dbReference type="Proteomes" id="UP000694523">
    <property type="component" value="Unplaced"/>
</dbReference>
<sequence length="887" mass="99583">IARQEYASIMRGIREANFENSSVPCQLLLSGDHSFPLVMNSQGQVLMAASQYGSGRIVVFSHETEMYTSADVTINALHWLKGDQSGNVVDSLRKAGFQLILMDSFSSGQGVGVYLTDAYSIDQDAHNIVAFMKSGGGVLIGGQAWWWSSQTGENTLLQFPGNKVSGVAGIHFSDLYADKERVTVWPDIPTSWRSVKPQYDLKKDLQTLLQGVSDFEWQEYLASEILVHGQLSFPIGTTQDGRPFIAGGYYGKGRVVVAAHEAFLRLESLTGLWDNVLHWLDQNRQGVVGVEPEYALNVMKRSGLDCELTDFRSDLSVFVRTAYRGDNIEEIQKFVAEGGGLLIGGHAWNWAQKHPGQNYLTHFSGNKMLNPMGMSLLSGTISGGCYKAPDTSVSIEETYHFHHLLFRLASYTVLEEKELTPHEEKCLQKLADDCVSFLSMKNFNCYSNQQIVGVLTDILKKTGLPQVHTSNSPAKSAKDHFIVKIAAAVYDVCSCRDELLHFLFKDIPVLKTIRDQPIHFNGEQWISTGLYLTPGMKTYLSVPTDFVNKGWQVQINCHTDILNHKTLLRAPSVYKRFPVTSEMMQVHNLWGGLIYLIAPPHTKVTGAKVVVQVAVSAPYYKSGEDLSVRLVSSAHSPSPWAELEFENIILTVPSDLVKNLERPDELAALWDRVMKAVADLAAIPHKFERKERIVCDVQISAGSMHAGYPVMGQNAYGTEMVTAKEYQTMWGPIHELGHNQQRPSWEFRPHTTDATNNLWSVYVHETVLKAHPDLTPENRRIRIKEYIKQGRRLGNWKDWVALETYLQLQEKFGWSPFKSVFGAYHKIENVPGDNKGKMNLFAVTFSKTVGMDLSGFFKAWGWPIAAETEKKLSDLPAWTDHPMAQYY</sequence>
<accession>A0A8C6UCA9</accession>
<dbReference type="SMART" id="SM01276">
    <property type="entry name" value="M60-like"/>
    <property type="match status" value="1"/>
</dbReference>
<dbReference type="GO" id="GO:0044325">
    <property type="term" value="F:transmembrane transporter binding"/>
    <property type="evidence" value="ECO:0007669"/>
    <property type="project" value="TreeGrafter"/>
</dbReference>
<evidence type="ECO:0000259" key="2">
    <source>
        <dbReference type="PROSITE" id="PS51723"/>
    </source>
</evidence>
<reference evidence="3" key="2">
    <citation type="submission" date="2025-09" db="UniProtKB">
        <authorList>
            <consortium name="Ensembl"/>
        </authorList>
    </citation>
    <scope>IDENTIFICATION</scope>
</reference>
<evidence type="ECO:0000313" key="3">
    <source>
        <dbReference type="Ensembl" id="ENSNMLP00000034215.1"/>
    </source>
</evidence>
<dbReference type="FunFam" id="3.40.390.80:FF:000001">
    <property type="entry name" value="TRPM8 channel-associated factor 1"/>
    <property type="match status" value="1"/>
</dbReference>
<reference evidence="3" key="1">
    <citation type="submission" date="2025-08" db="UniProtKB">
        <authorList>
            <consortium name="Ensembl"/>
        </authorList>
    </citation>
    <scope>IDENTIFICATION</scope>
</reference>
<dbReference type="InterPro" id="IPR035423">
    <property type="entry name" value="M60-like_N"/>
</dbReference>
<dbReference type="InterPro" id="IPR042279">
    <property type="entry name" value="Pep_M60_3"/>
</dbReference>
<organism evidence="3 4">
    <name type="scientific">Neogobius melanostomus</name>
    <name type="common">round goby</name>
    <dbReference type="NCBI Taxonomy" id="47308"/>
    <lineage>
        <taxon>Eukaryota</taxon>
        <taxon>Metazoa</taxon>
        <taxon>Chordata</taxon>
        <taxon>Craniata</taxon>
        <taxon>Vertebrata</taxon>
        <taxon>Euteleostomi</taxon>
        <taxon>Actinopterygii</taxon>
        <taxon>Neopterygii</taxon>
        <taxon>Teleostei</taxon>
        <taxon>Neoteleostei</taxon>
        <taxon>Acanthomorphata</taxon>
        <taxon>Gobiaria</taxon>
        <taxon>Gobiiformes</taxon>
        <taxon>Gobioidei</taxon>
        <taxon>Gobiidae</taxon>
        <taxon>Benthophilinae</taxon>
        <taxon>Neogobiini</taxon>
        <taxon>Neogobius</taxon>
    </lineage>
</organism>
<dbReference type="InterPro" id="IPR051244">
    <property type="entry name" value="TCAF"/>
</dbReference>